<dbReference type="AlphaFoldDB" id="A0A9P6KGH4"/>
<dbReference type="OrthoDB" id="10531213at2759"/>
<keyword evidence="3" id="KW-1185">Reference proteome</keyword>
<protein>
    <submittedName>
        <fullName evidence="2">Uncharacterized protein</fullName>
    </submittedName>
</protein>
<feature type="compositionally biased region" description="Low complexity" evidence="1">
    <location>
        <begin position="15"/>
        <end position="28"/>
    </location>
</feature>
<dbReference type="EMBL" id="JAABOA010000573">
    <property type="protein sequence ID" value="KAF9583842.1"/>
    <property type="molecule type" value="Genomic_DNA"/>
</dbReference>
<evidence type="ECO:0000313" key="2">
    <source>
        <dbReference type="EMBL" id="KAF9583842.1"/>
    </source>
</evidence>
<proteinExistence type="predicted"/>
<evidence type="ECO:0000256" key="1">
    <source>
        <dbReference type="SAM" id="MobiDB-lite"/>
    </source>
</evidence>
<gene>
    <name evidence="2" type="ORF">BGW38_008344</name>
</gene>
<dbReference type="PANTHER" id="PTHR12459:SF15">
    <property type="entry name" value="TRANSMEMBRANE PROTEIN 135"/>
    <property type="match status" value="1"/>
</dbReference>
<feature type="compositionally biased region" description="Polar residues" evidence="1">
    <location>
        <begin position="1"/>
        <end position="13"/>
    </location>
</feature>
<feature type="region of interest" description="Disordered" evidence="1">
    <location>
        <begin position="1"/>
        <end position="117"/>
    </location>
</feature>
<evidence type="ECO:0000313" key="3">
    <source>
        <dbReference type="Proteomes" id="UP000780801"/>
    </source>
</evidence>
<feature type="compositionally biased region" description="Low complexity" evidence="1">
    <location>
        <begin position="67"/>
        <end position="91"/>
    </location>
</feature>
<comment type="caution">
    <text evidence="2">The sequence shown here is derived from an EMBL/GenBank/DDBJ whole genome shotgun (WGS) entry which is preliminary data.</text>
</comment>
<reference evidence="2" key="1">
    <citation type="journal article" date="2020" name="Fungal Divers.">
        <title>Resolving the Mortierellaceae phylogeny through synthesis of multi-gene phylogenetics and phylogenomics.</title>
        <authorList>
            <person name="Vandepol N."/>
            <person name="Liber J."/>
            <person name="Desiro A."/>
            <person name="Na H."/>
            <person name="Kennedy M."/>
            <person name="Barry K."/>
            <person name="Grigoriev I.V."/>
            <person name="Miller A.N."/>
            <person name="O'Donnell K."/>
            <person name="Stajich J.E."/>
            <person name="Bonito G."/>
        </authorList>
    </citation>
    <scope>NUCLEOTIDE SEQUENCE</scope>
    <source>
        <strain evidence="2">KOD1015</strain>
    </source>
</reference>
<dbReference type="InterPro" id="IPR026749">
    <property type="entry name" value="Tmem135"/>
</dbReference>
<organism evidence="2 3">
    <name type="scientific">Lunasporangiospora selenospora</name>
    <dbReference type="NCBI Taxonomy" id="979761"/>
    <lineage>
        <taxon>Eukaryota</taxon>
        <taxon>Fungi</taxon>
        <taxon>Fungi incertae sedis</taxon>
        <taxon>Mucoromycota</taxon>
        <taxon>Mortierellomycotina</taxon>
        <taxon>Mortierellomycetes</taxon>
        <taxon>Mortierellales</taxon>
        <taxon>Mortierellaceae</taxon>
        <taxon>Lunasporangiospora</taxon>
    </lineage>
</organism>
<sequence length="257" mass="27600">MDSADPPSSSQGQRLPDSSYSSLDSGDLAESLASSTQTLSDLDSPLMIKSSAATTQPPSTARTSLTPSRPSPASKKQASAARSVGSRSSSSNDDEDDRKNWINGKRPKGYRTKEGKEAAERCKAYKSSVTVPHLSYSCNTYEGVLKHALLGAIRSGGLTYGIKAFINLSLGMLKLMKGRGSFVKIANDAFLGRDAVLFGSFFGMFSFLWKLVNNGLRLYRGVDDRINGAIAGAVAGLALLIETPERRVTFAQQMLMR</sequence>
<dbReference type="Proteomes" id="UP000780801">
    <property type="component" value="Unassembled WGS sequence"/>
</dbReference>
<name>A0A9P6KGH4_9FUNG</name>
<feature type="compositionally biased region" description="Polar residues" evidence="1">
    <location>
        <begin position="32"/>
        <end position="41"/>
    </location>
</feature>
<feature type="compositionally biased region" description="Polar residues" evidence="1">
    <location>
        <begin position="51"/>
        <end position="66"/>
    </location>
</feature>
<accession>A0A9P6KGH4</accession>
<dbReference type="PANTHER" id="PTHR12459">
    <property type="entry name" value="TRANSMEMBRANE PROTEIN 135-RELATED"/>
    <property type="match status" value="1"/>
</dbReference>